<dbReference type="EMBL" id="WUAV01000006">
    <property type="protein sequence ID" value="KAF1745889.1"/>
    <property type="molecule type" value="Genomic_DNA"/>
</dbReference>
<dbReference type="RefSeq" id="XP_053578332.1">
    <property type="nucleotide sequence ID" value="XM_053734766.1"/>
</dbReference>
<dbReference type="KEGG" id="crq:GCK72_022336"/>
<accession>A0A6A5FTP4</accession>
<gene>
    <name evidence="1" type="ORF">GCK72_022336</name>
</gene>
<dbReference type="CTD" id="78777408"/>
<organism evidence="1 2">
    <name type="scientific">Caenorhabditis remanei</name>
    <name type="common">Caenorhabditis vulgaris</name>
    <dbReference type="NCBI Taxonomy" id="31234"/>
    <lineage>
        <taxon>Eukaryota</taxon>
        <taxon>Metazoa</taxon>
        <taxon>Ecdysozoa</taxon>
        <taxon>Nematoda</taxon>
        <taxon>Chromadorea</taxon>
        <taxon>Rhabditida</taxon>
        <taxon>Rhabditina</taxon>
        <taxon>Rhabditomorpha</taxon>
        <taxon>Rhabditoidea</taxon>
        <taxon>Rhabditidae</taxon>
        <taxon>Peloderinae</taxon>
        <taxon>Caenorhabditis</taxon>
    </lineage>
</organism>
<proteinExistence type="predicted"/>
<dbReference type="GeneID" id="78777408"/>
<evidence type="ECO:0000313" key="1">
    <source>
        <dbReference type="EMBL" id="KAF1745889.1"/>
    </source>
</evidence>
<sequence>MSRVTIVGCGKIRIMKTTENGNLEILKQNDHSISRKESPRFNIETRRISFMIIWMPWIIEYWWSFGDRLLDNGWNPTTIADGNHVLFQSDSSYC</sequence>
<dbReference type="AlphaFoldDB" id="A0A6A5FTP4"/>
<dbReference type="Proteomes" id="UP000483820">
    <property type="component" value="Chromosome X"/>
</dbReference>
<evidence type="ECO:0000313" key="2">
    <source>
        <dbReference type="Proteomes" id="UP000483820"/>
    </source>
</evidence>
<name>A0A6A5FTP4_CAERE</name>
<comment type="caution">
    <text evidence="1">The sequence shown here is derived from an EMBL/GenBank/DDBJ whole genome shotgun (WGS) entry which is preliminary data.</text>
</comment>
<protein>
    <submittedName>
        <fullName evidence="1">Uncharacterized protein</fullName>
    </submittedName>
</protein>
<reference evidence="1 2" key="1">
    <citation type="submission" date="2019-12" db="EMBL/GenBank/DDBJ databases">
        <title>Chromosome-level assembly of the Caenorhabditis remanei genome.</title>
        <authorList>
            <person name="Teterina A.A."/>
            <person name="Willis J.H."/>
            <person name="Phillips P.C."/>
        </authorList>
    </citation>
    <scope>NUCLEOTIDE SEQUENCE [LARGE SCALE GENOMIC DNA]</scope>
    <source>
        <strain evidence="1 2">PX506</strain>
        <tissue evidence="1">Whole organism</tissue>
    </source>
</reference>